<sequence>MEIFPVGLSPYFDTRYIFELDFQCHRFEVNPTVRSEVMLVLLKSGQYASQEKAVEEMKERRSTTQPWCRSTVMPECGPNIFQD</sequence>
<dbReference type="Proteomes" id="UP000712281">
    <property type="component" value="Unassembled WGS sequence"/>
</dbReference>
<protein>
    <submittedName>
        <fullName evidence="1">Uncharacterized protein</fullName>
    </submittedName>
</protein>
<proteinExistence type="predicted"/>
<gene>
    <name evidence="1" type="ORF">F2Q68_00029990</name>
</gene>
<organism evidence="1 2">
    <name type="scientific">Brassica cretica</name>
    <name type="common">Mustard</name>
    <dbReference type="NCBI Taxonomy" id="69181"/>
    <lineage>
        <taxon>Eukaryota</taxon>
        <taxon>Viridiplantae</taxon>
        <taxon>Streptophyta</taxon>
        <taxon>Embryophyta</taxon>
        <taxon>Tracheophyta</taxon>
        <taxon>Spermatophyta</taxon>
        <taxon>Magnoliopsida</taxon>
        <taxon>eudicotyledons</taxon>
        <taxon>Gunneridae</taxon>
        <taxon>Pentapetalae</taxon>
        <taxon>rosids</taxon>
        <taxon>malvids</taxon>
        <taxon>Brassicales</taxon>
        <taxon>Brassicaceae</taxon>
        <taxon>Brassiceae</taxon>
        <taxon>Brassica</taxon>
    </lineage>
</organism>
<dbReference type="EMBL" id="QGKW02002005">
    <property type="protein sequence ID" value="KAF2543323.1"/>
    <property type="molecule type" value="Genomic_DNA"/>
</dbReference>
<evidence type="ECO:0000313" key="1">
    <source>
        <dbReference type="EMBL" id="KAF2543323.1"/>
    </source>
</evidence>
<dbReference type="AlphaFoldDB" id="A0A8S9GBB2"/>
<accession>A0A8S9GBB2</accession>
<name>A0A8S9GBB2_BRACR</name>
<comment type="caution">
    <text evidence="1">The sequence shown here is derived from an EMBL/GenBank/DDBJ whole genome shotgun (WGS) entry which is preliminary data.</text>
</comment>
<reference evidence="1" key="1">
    <citation type="submission" date="2019-12" db="EMBL/GenBank/DDBJ databases">
        <title>Genome sequencing and annotation of Brassica cretica.</title>
        <authorList>
            <person name="Studholme D.J."/>
            <person name="Sarris P.F."/>
        </authorList>
    </citation>
    <scope>NUCLEOTIDE SEQUENCE</scope>
    <source>
        <strain evidence="1">PFS-001/15</strain>
        <tissue evidence="1">Leaf</tissue>
    </source>
</reference>
<evidence type="ECO:0000313" key="2">
    <source>
        <dbReference type="Proteomes" id="UP000712281"/>
    </source>
</evidence>